<organism evidence="1 2">
    <name type="scientific">Candidatus Nucleicultrix amoebiphila FS5</name>
    <dbReference type="NCBI Taxonomy" id="1414854"/>
    <lineage>
        <taxon>Bacteria</taxon>
        <taxon>Pseudomonadati</taxon>
        <taxon>Pseudomonadota</taxon>
        <taxon>Alphaproteobacteria</taxon>
        <taxon>Holosporales</taxon>
        <taxon>Candidatus Nucleicultricaceae</taxon>
        <taxon>Candidatus Nucleicultrix</taxon>
    </lineage>
</organism>
<dbReference type="AlphaFoldDB" id="A0A1W6N5B4"/>
<dbReference type="KEGG" id="naf:GQ61_06790"/>
<sequence>MADTDIITTQLKLLDKVKKYLGARSLKDGQKVASDPSCYLNAWAAGSLGYLRLQCLHKGFSEFPNYSYRFLRSVLQSGASSSYKIVNLEQRGIAYKHIVISWCRQDDFLEDGSFQCSYFSANSKNTPNTLWFLLSLDNVHPRKLNKNIRIFVSHHENHYSVLRIFKNIWKWFVYKIIPVPETLFAHALTSVFTSEILKPEIKSVLMAYEAQPWQHKLNQGIKLFNSTIKTIGYLHSSLPPLPTDFVKRDGEPDFLFVHGKGQKKIFQKYLGWEKKSIQVINSLRFQKVTKKKFSGKIFIPYDFSKGDFYIELLEYFFKKMDSDMPPLKIRNHPAQSQSKKHAALIKNIENLLARYQDRFDRNSKRQIALIFGSTTTVLECLARDIEVIHMTTEPVYESYSASLWPELKINKIENHIFSYKQKNKDEYIALGERNTSLRDILFHA</sequence>
<keyword evidence="2" id="KW-1185">Reference proteome</keyword>
<evidence type="ECO:0000313" key="2">
    <source>
        <dbReference type="Proteomes" id="UP000237351"/>
    </source>
</evidence>
<dbReference type="STRING" id="1414854.GQ61_06790"/>
<dbReference type="Proteomes" id="UP000237351">
    <property type="component" value="Chromosome"/>
</dbReference>
<name>A0A1W6N5B4_9PROT</name>
<accession>A0A1W6N5B4</accession>
<proteinExistence type="predicted"/>
<protein>
    <submittedName>
        <fullName evidence="1">Uncharacterized protein</fullName>
    </submittedName>
</protein>
<dbReference type="EMBL" id="CP008743">
    <property type="protein sequence ID" value="ARN85043.1"/>
    <property type="molecule type" value="Genomic_DNA"/>
</dbReference>
<evidence type="ECO:0000313" key="1">
    <source>
        <dbReference type="EMBL" id="ARN85043.1"/>
    </source>
</evidence>
<gene>
    <name evidence="1" type="ORF">GQ61_06790</name>
</gene>
<reference evidence="1 2" key="1">
    <citation type="submission" date="2014-06" db="EMBL/GenBank/DDBJ databases">
        <title>The genome of the endonuclear symbiont Nucleicultrix amoebiphila.</title>
        <authorList>
            <person name="Schulz F."/>
            <person name="Horn M."/>
        </authorList>
    </citation>
    <scope>NUCLEOTIDE SEQUENCE [LARGE SCALE GENOMIC DNA]</scope>
    <source>
        <strain evidence="1 2">FS5</strain>
    </source>
</reference>